<protein>
    <recommendedName>
        <fullName evidence="2">DUF4246 domain-containing protein</fullName>
    </recommendedName>
</protein>
<dbReference type="PANTHER" id="PTHR33119">
    <property type="entry name" value="IFI3P"/>
    <property type="match status" value="1"/>
</dbReference>
<dbReference type="PANTHER" id="PTHR33119:SF1">
    <property type="entry name" value="FE2OG DIOXYGENASE DOMAIN-CONTAINING PROTEIN"/>
    <property type="match status" value="1"/>
</dbReference>
<sequence length="135" mass="14459">MRNERIVATDIYYYASSNISESCLAFRTPVGDGDDDNVVCHFSMGYRQDDVRGWKIVYGLDGARGPLNQPLGIVSRRSSSRTQSSPADTQDSLLLPRRPDGARHVDDGGAATTAALVRGGDVVGPAPAAYRCGIV</sequence>
<gene>
    <name evidence="3" type="ORF">OBBRIDRAFT_483979</name>
</gene>
<dbReference type="Proteomes" id="UP000250043">
    <property type="component" value="Unassembled WGS sequence"/>
</dbReference>
<dbReference type="OrthoDB" id="415532at2759"/>
<evidence type="ECO:0000313" key="4">
    <source>
        <dbReference type="Proteomes" id="UP000250043"/>
    </source>
</evidence>
<dbReference type="AlphaFoldDB" id="A0A8E2DKX4"/>
<evidence type="ECO:0000313" key="3">
    <source>
        <dbReference type="EMBL" id="OCH91960.1"/>
    </source>
</evidence>
<reference evidence="3 4" key="1">
    <citation type="submission" date="2016-07" db="EMBL/GenBank/DDBJ databases">
        <title>Draft genome of the white-rot fungus Obba rivulosa 3A-2.</title>
        <authorList>
            <consortium name="DOE Joint Genome Institute"/>
            <person name="Miettinen O."/>
            <person name="Riley R."/>
            <person name="Acob R."/>
            <person name="Barry K."/>
            <person name="Cullen D."/>
            <person name="De Vries R."/>
            <person name="Hainaut M."/>
            <person name="Hatakka A."/>
            <person name="Henrissat B."/>
            <person name="Hilden K."/>
            <person name="Kuo R."/>
            <person name="Labutti K."/>
            <person name="Lipzen A."/>
            <person name="Makela M.R."/>
            <person name="Sandor L."/>
            <person name="Spatafora J.W."/>
            <person name="Grigoriev I.V."/>
            <person name="Hibbett D.S."/>
        </authorList>
    </citation>
    <scope>NUCLEOTIDE SEQUENCE [LARGE SCALE GENOMIC DNA]</scope>
    <source>
        <strain evidence="3 4">3A-2</strain>
    </source>
</reference>
<keyword evidence="4" id="KW-1185">Reference proteome</keyword>
<proteinExistence type="predicted"/>
<evidence type="ECO:0000259" key="2">
    <source>
        <dbReference type="Pfam" id="PF14033"/>
    </source>
</evidence>
<dbReference type="EMBL" id="KV722376">
    <property type="protein sequence ID" value="OCH91960.1"/>
    <property type="molecule type" value="Genomic_DNA"/>
</dbReference>
<dbReference type="Pfam" id="PF14033">
    <property type="entry name" value="DUF4246"/>
    <property type="match status" value="1"/>
</dbReference>
<accession>A0A8E2DKX4</accession>
<evidence type="ECO:0000256" key="1">
    <source>
        <dbReference type="SAM" id="MobiDB-lite"/>
    </source>
</evidence>
<organism evidence="3 4">
    <name type="scientific">Obba rivulosa</name>
    <dbReference type="NCBI Taxonomy" id="1052685"/>
    <lineage>
        <taxon>Eukaryota</taxon>
        <taxon>Fungi</taxon>
        <taxon>Dikarya</taxon>
        <taxon>Basidiomycota</taxon>
        <taxon>Agaricomycotina</taxon>
        <taxon>Agaricomycetes</taxon>
        <taxon>Polyporales</taxon>
        <taxon>Gelatoporiaceae</taxon>
        <taxon>Obba</taxon>
    </lineage>
</organism>
<dbReference type="InterPro" id="IPR049192">
    <property type="entry name" value="DUF4246_C"/>
</dbReference>
<feature type="region of interest" description="Disordered" evidence="1">
    <location>
        <begin position="69"/>
        <end position="107"/>
    </location>
</feature>
<dbReference type="InterPro" id="IPR025340">
    <property type="entry name" value="DUF4246"/>
</dbReference>
<feature type="compositionally biased region" description="Basic and acidic residues" evidence="1">
    <location>
        <begin position="97"/>
        <end position="107"/>
    </location>
</feature>
<name>A0A8E2DKX4_9APHY</name>
<feature type="domain" description="DUF4246" evidence="2">
    <location>
        <begin position="1"/>
        <end position="77"/>
    </location>
</feature>
<feature type="compositionally biased region" description="Low complexity" evidence="1">
    <location>
        <begin position="75"/>
        <end position="85"/>
    </location>
</feature>